<dbReference type="STRING" id="28092.WM40_26290"/>
<evidence type="ECO:0000313" key="2">
    <source>
        <dbReference type="EMBL" id="KKB60930.1"/>
    </source>
</evidence>
<dbReference type="SUPFAM" id="SSF52540">
    <property type="entry name" value="P-loop containing nucleoside triphosphate hydrolases"/>
    <property type="match status" value="1"/>
</dbReference>
<feature type="non-terminal residue" evidence="2">
    <location>
        <position position="1"/>
    </location>
</feature>
<gene>
    <name evidence="2" type="ORF">WM40_26290</name>
</gene>
<comment type="caution">
    <text evidence="2">The sequence shown here is derived from an EMBL/GenBank/DDBJ whole genome shotgun (WGS) entry which is preliminary data.</text>
</comment>
<evidence type="ECO:0000259" key="1">
    <source>
        <dbReference type="Pfam" id="PF01935"/>
    </source>
</evidence>
<reference evidence="2 3" key="1">
    <citation type="submission" date="2015-03" db="EMBL/GenBank/DDBJ databases">
        <title>Draft Genome Sequence of Burkholderia andropogonis type strain ICMP2807, isolated from Sorghum bicolor.</title>
        <authorList>
            <person name="Lopes-Santos L."/>
            <person name="Castro D.B."/>
            <person name="Ottoboni L.M."/>
            <person name="Park D."/>
            <person name="Weirc B.S."/>
            <person name="Destefano S.A."/>
        </authorList>
    </citation>
    <scope>NUCLEOTIDE SEQUENCE [LARGE SCALE GENOMIC DNA]</scope>
    <source>
        <strain evidence="2 3">ICMP2807</strain>
    </source>
</reference>
<dbReference type="Gene3D" id="3.40.50.300">
    <property type="entry name" value="P-loop containing nucleotide triphosphate hydrolases"/>
    <property type="match status" value="1"/>
</dbReference>
<proteinExistence type="predicted"/>
<dbReference type="OrthoDB" id="9806951at2"/>
<protein>
    <recommendedName>
        <fullName evidence="1">Helicase HerA central domain-containing protein</fullName>
    </recommendedName>
</protein>
<dbReference type="RefSeq" id="WP_046154521.1">
    <property type="nucleotide sequence ID" value="NZ_LAQU01000119.1"/>
</dbReference>
<dbReference type="InterPro" id="IPR008571">
    <property type="entry name" value="HerA-like"/>
</dbReference>
<organism evidence="2 3">
    <name type="scientific">Robbsia andropogonis</name>
    <dbReference type="NCBI Taxonomy" id="28092"/>
    <lineage>
        <taxon>Bacteria</taxon>
        <taxon>Pseudomonadati</taxon>
        <taxon>Pseudomonadota</taxon>
        <taxon>Betaproteobacteria</taxon>
        <taxon>Burkholderiales</taxon>
        <taxon>Burkholderiaceae</taxon>
        <taxon>Robbsia</taxon>
    </lineage>
</organism>
<sequence length="431" mass="48188">LGKSNVVKILAQAMLNATQSDSSVGQLIFDINGEYANDNPQDGNRSLRSANAARCEVYALTERQGTPSRSLRLNFYEQPESTLEILGGMLAQDNRASGYVASFASIRLPDIASTIGLPRNEQTRPVRKILFYWAILHKAGYDADERRLRNLRVQVPSGNAFDPHFAADMREAAFQVVRKEAAPAAPNSLDSLVAELEVIAEFRRLDPQHSSFTKTAKSGRTLFDSDDSALLDFFSPGPGRSGPTLIRPYRIFHSPQAGAFVDEILKLLDEGRTVILDLGNATDQIRRYFSDMLSKAVFSHQETKFVENKLYDSFVQLYFEEAHNLFPPESRDLTDVYARFAKEGAKFHIGMVYSTQSPSTINKELLAQTENFFVGHLSSVDETRSLSRVQVAFAGIENDILKAKTPGYMRMLTLSHRFVVPTQVLKFEATQ</sequence>
<dbReference type="InterPro" id="IPR027417">
    <property type="entry name" value="P-loop_NTPase"/>
</dbReference>
<dbReference type="PANTHER" id="PTHR42957">
    <property type="entry name" value="HELICASE MJ1565-RELATED"/>
    <property type="match status" value="1"/>
</dbReference>
<dbReference type="InterPro" id="IPR002789">
    <property type="entry name" value="HerA_central"/>
</dbReference>
<dbReference type="PANTHER" id="PTHR42957:SF1">
    <property type="entry name" value="HELICASE MJ1565-RELATED"/>
    <property type="match status" value="1"/>
</dbReference>
<name>A0A0F5JTF7_9BURK</name>
<accession>A0A0F5JTF7</accession>
<dbReference type="Pfam" id="PF01935">
    <property type="entry name" value="DUF87"/>
    <property type="match status" value="1"/>
</dbReference>
<keyword evidence="3" id="KW-1185">Reference proteome</keyword>
<feature type="domain" description="Helicase HerA central" evidence="1">
    <location>
        <begin position="2"/>
        <end position="136"/>
    </location>
</feature>
<dbReference type="PATRIC" id="fig|28092.6.peg.6207"/>
<dbReference type="AlphaFoldDB" id="A0A0F5JTF7"/>
<dbReference type="Proteomes" id="UP000033618">
    <property type="component" value="Unassembled WGS sequence"/>
</dbReference>
<evidence type="ECO:0000313" key="3">
    <source>
        <dbReference type="Proteomes" id="UP000033618"/>
    </source>
</evidence>
<dbReference type="EMBL" id="LAQU01000119">
    <property type="protein sequence ID" value="KKB60930.1"/>
    <property type="molecule type" value="Genomic_DNA"/>
</dbReference>